<dbReference type="HOGENOM" id="CLU_079569_0_1_6"/>
<evidence type="ECO:0000256" key="5">
    <source>
        <dbReference type="ARBA" id="ARBA00023136"/>
    </source>
</evidence>
<reference evidence="7 8" key="1">
    <citation type="journal article" date="2012" name="ISME J.">
        <title>Genomic insights to SAR86, an abundant and uncultivated marine bacterial lineage.</title>
        <authorList>
            <person name="Dupont C.L."/>
            <person name="Rusch D.B."/>
            <person name="Yooseph S."/>
            <person name="Lombardo M.J."/>
            <person name="Richter R.A."/>
            <person name="Valas R."/>
            <person name="Novotny M."/>
            <person name="Yee-Greenbaum J."/>
            <person name="Selengut J.D."/>
            <person name="Haft D.H."/>
            <person name="Halpern A.L."/>
            <person name="Lasken R.S."/>
            <person name="Nealson K."/>
            <person name="Friedman R."/>
            <person name="Venter J.C."/>
        </authorList>
    </citation>
    <scope>NUCLEOTIDE SEQUENCE [LARGE SCALE GENOMIC DNA]</scope>
</reference>
<dbReference type="GO" id="GO:0015171">
    <property type="term" value="F:amino acid transmembrane transporter activity"/>
    <property type="evidence" value="ECO:0007669"/>
    <property type="project" value="TreeGrafter"/>
</dbReference>
<keyword evidence="4 6" id="KW-1133">Transmembrane helix</keyword>
<keyword evidence="5 6" id="KW-0472">Membrane</keyword>
<evidence type="ECO:0000313" key="8">
    <source>
        <dbReference type="Proteomes" id="UP000010116"/>
    </source>
</evidence>
<evidence type="ECO:0000256" key="6">
    <source>
        <dbReference type="SAM" id="Phobius"/>
    </source>
</evidence>
<feature type="transmembrane region" description="Helical" evidence="6">
    <location>
        <begin position="36"/>
        <end position="61"/>
    </location>
</feature>
<keyword evidence="3 6" id="KW-0812">Transmembrane</keyword>
<evidence type="ECO:0000256" key="3">
    <source>
        <dbReference type="ARBA" id="ARBA00022692"/>
    </source>
</evidence>
<keyword evidence="2" id="KW-1003">Cell membrane</keyword>
<evidence type="ECO:0000256" key="2">
    <source>
        <dbReference type="ARBA" id="ARBA00022475"/>
    </source>
</evidence>
<dbReference type="Proteomes" id="UP000010116">
    <property type="component" value="Unassembled WGS sequence"/>
</dbReference>
<evidence type="ECO:0000256" key="1">
    <source>
        <dbReference type="ARBA" id="ARBA00004651"/>
    </source>
</evidence>
<dbReference type="EMBL" id="JH611190">
    <property type="protein sequence ID" value="EJP72494.1"/>
    <property type="molecule type" value="Genomic_DNA"/>
</dbReference>
<dbReference type="PANTHER" id="PTHR30086">
    <property type="entry name" value="ARGININE EXPORTER PROTEIN ARGO"/>
    <property type="match status" value="1"/>
</dbReference>
<feature type="transmembrane region" description="Helical" evidence="6">
    <location>
        <begin position="67"/>
        <end position="88"/>
    </location>
</feature>
<organism evidence="7 8">
    <name type="scientific">SAR86 cluster bacterium SAR86B</name>
    <dbReference type="NCBI Taxonomy" id="1123867"/>
    <lineage>
        <taxon>Bacteria</taxon>
        <taxon>Pseudomonadati</taxon>
        <taxon>Pseudomonadota</taxon>
        <taxon>Gammaproteobacteria</taxon>
        <taxon>SAR86 cluster</taxon>
    </lineage>
</organism>
<feature type="transmembrane region" description="Helical" evidence="6">
    <location>
        <begin position="109"/>
        <end position="131"/>
    </location>
</feature>
<feature type="transmembrane region" description="Helical" evidence="6">
    <location>
        <begin position="174"/>
        <end position="195"/>
    </location>
</feature>
<comment type="subcellular location">
    <subcellularLocation>
        <location evidence="1">Cell membrane</location>
        <topology evidence="1">Multi-pass membrane protein</topology>
    </subcellularLocation>
</comment>
<gene>
    <name evidence="7" type="ORF">NT02SARS_1118</name>
</gene>
<protein>
    <submittedName>
        <fullName evidence="7">Threonine efflux protein</fullName>
    </submittedName>
</protein>
<dbReference type="PANTHER" id="PTHR30086:SF17">
    <property type="entry name" value="LYSE FAMILY TRANSLOCATOR"/>
    <property type="match status" value="1"/>
</dbReference>
<evidence type="ECO:0000256" key="4">
    <source>
        <dbReference type="ARBA" id="ARBA00022989"/>
    </source>
</evidence>
<evidence type="ECO:0000313" key="7">
    <source>
        <dbReference type="EMBL" id="EJP72494.1"/>
    </source>
</evidence>
<sequence length="196" mass="21589">MFIWSAIAHLVALTSPGPDTLIVIRESSLNGRSGGIKAAIGIGIGIYFHCLLAINGISLILLSDPTLSKSIGVIGGLYLLYIGLTMIIQKNNEKTKRNIQFGTNSLINGLVTNIFNIKAFMFFVSLFALMIDGISSIGFYLYPFYFSIVSSLWFIFLTYLLTGQRIIDINNKNFNNFTGIALISIGFFIIINTLII</sequence>
<proteinExistence type="predicted"/>
<name>J4KSD1_9GAMM</name>
<dbReference type="InterPro" id="IPR001123">
    <property type="entry name" value="LeuE-type"/>
</dbReference>
<dbReference type="Pfam" id="PF01810">
    <property type="entry name" value="LysE"/>
    <property type="match status" value="1"/>
</dbReference>
<dbReference type="GO" id="GO:0005886">
    <property type="term" value="C:plasma membrane"/>
    <property type="evidence" value="ECO:0007669"/>
    <property type="project" value="UniProtKB-SubCell"/>
</dbReference>
<feature type="transmembrane region" description="Helical" evidence="6">
    <location>
        <begin position="137"/>
        <end position="162"/>
    </location>
</feature>
<accession>J4KSD1</accession>
<dbReference type="AlphaFoldDB" id="J4KSD1"/>